<evidence type="ECO:0000259" key="19">
    <source>
        <dbReference type="PROSITE" id="PS50873"/>
    </source>
</evidence>
<dbReference type="PRINTS" id="PR00458">
    <property type="entry name" value="PEROXIDASE"/>
</dbReference>
<feature type="domain" description="Plant heme peroxidase family profile" evidence="19">
    <location>
        <begin position="28"/>
        <end position="328"/>
    </location>
</feature>
<feature type="active site" description="Proton acceptor" evidence="13">
    <location>
        <position position="65"/>
    </location>
</feature>
<comment type="catalytic activity">
    <reaction evidence="1 18">
        <text>2 a phenolic donor + H2O2 = 2 a phenolic radical donor + 2 H2O</text>
        <dbReference type="Rhea" id="RHEA:56136"/>
        <dbReference type="ChEBI" id="CHEBI:15377"/>
        <dbReference type="ChEBI" id="CHEBI:16240"/>
        <dbReference type="ChEBI" id="CHEBI:139520"/>
        <dbReference type="ChEBI" id="CHEBI:139521"/>
        <dbReference type="EC" id="1.11.1.7"/>
    </reaction>
</comment>
<feature type="disulfide bond" evidence="17">
    <location>
        <begin position="67"/>
        <end position="72"/>
    </location>
</feature>
<dbReference type="GO" id="GO:0046872">
    <property type="term" value="F:metal ion binding"/>
    <property type="evidence" value="ECO:0007669"/>
    <property type="project" value="UniProtKB-UniRule"/>
</dbReference>
<dbReference type="CDD" id="cd00693">
    <property type="entry name" value="secretory_peroxidase"/>
    <property type="match status" value="1"/>
</dbReference>
<evidence type="ECO:0000256" key="5">
    <source>
        <dbReference type="ARBA" id="ARBA00022559"/>
    </source>
</evidence>
<dbReference type="InterPro" id="IPR010255">
    <property type="entry name" value="Haem_peroxidase_sf"/>
</dbReference>
<organism evidence="20 21">
    <name type="scientific">Salvia divinorum</name>
    <name type="common">Maria pastora</name>
    <name type="synonym">Diviner's sage</name>
    <dbReference type="NCBI Taxonomy" id="28513"/>
    <lineage>
        <taxon>Eukaryota</taxon>
        <taxon>Viridiplantae</taxon>
        <taxon>Streptophyta</taxon>
        <taxon>Embryophyta</taxon>
        <taxon>Tracheophyta</taxon>
        <taxon>Spermatophyta</taxon>
        <taxon>Magnoliopsida</taxon>
        <taxon>eudicotyledons</taxon>
        <taxon>Gunneridae</taxon>
        <taxon>Pentapetalae</taxon>
        <taxon>asterids</taxon>
        <taxon>lamiids</taxon>
        <taxon>Lamiales</taxon>
        <taxon>Lamiaceae</taxon>
        <taxon>Nepetoideae</taxon>
        <taxon>Mentheae</taxon>
        <taxon>Salviinae</taxon>
        <taxon>Salvia</taxon>
        <taxon>Salvia subgen. Calosphace</taxon>
    </lineage>
</organism>
<feature type="binding site" evidence="15">
    <location>
        <position position="71"/>
    </location>
    <ligand>
        <name>Ca(2+)</name>
        <dbReference type="ChEBI" id="CHEBI:29108"/>
        <label>1</label>
    </ligand>
</feature>
<evidence type="ECO:0000256" key="15">
    <source>
        <dbReference type="PIRSR" id="PIRSR600823-3"/>
    </source>
</evidence>
<feature type="binding site" evidence="15">
    <location>
        <position position="248"/>
    </location>
    <ligand>
        <name>Ca(2+)</name>
        <dbReference type="ChEBI" id="CHEBI:29108"/>
        <label>2</label>
    </ligand>
</feature>
<dbReference type="PANTHER" id="PTHR31235">
    <property type="entry name" value="PEROXIDASE 25-RELATED"/>
    <property type="match status" value="1"/>
</dbReference>
<feature type="binding site" evidence="15">
    <location>
        <position position="256"/>
    </location>
    <ligand>
        <name>Ca(2+)</name>
        <dbReference type="ChEBI" id="CHEBI:29108"/>
        <label>2</label>
    </ligand>
</feature>
<dbReference type="GO" id="GO:0020037">
    <property type="term" value="F:heme binding"/>
    <property type="evidence" value="ECO:0007669"/>
    <property type="project" value="UniProtKB-UniRule"/>
</dbReference>
<dbReference type="Proteomes" id="UP001567538">
    <property type="component" value="Unassembled WGS sequence"/>
</dbReference>
<evidence type="ECO:0000313" key="20">
    <source>
        <dbReference type="EMBL" id="KAL1552209.1"/>
    </source>
</evidence>
<dbReference type="InterPro" id="IPR033905">
    <property type="entry name" value="Secretory_peroxidase"/>
</dbReference>
<evidence type="ECO:0000313" key="21">
    <source>
        <dbReference type="Proteomes" id="UP001567538"/>
    </source>
</evidence>
<dbReference type="GO" id="GO:0140825">
    <property type="term" value="F:lactoperoxidase activity"/>
    <property type="evidence" value="ECO:0007669"/>
    <property type="project" value="UniProtKB-EC"/>
</dbReference>
<feature type="binding site" description="axial binding residue" evidence="15">
    <location>
        <position position="193"/>
    </location>
    <ligand>
        <name>heme b</name>
        <dbReference type="ChEBI" id="CHEBI:60344"/>
    </ligand>
    <ligandPart>
        <name>Fe</name>
        <dbReference type="ChEBI" id="CHEBI:18248"/>
    </ligandPart>
</feature>
<feature type="signal peptide" evidence="18">
    <location>
        <begin position="1"/>
        <end position="26"/>
    </location>
</feature>
<evidence type="ECO:0000256" key="7">
    <source>
        <dbReference type="ARBA" id="ARBA00022723"/>
    </source>
</evidence>
<keyword evidence="12" id="KW-0325">Glycoprotein</keyword>
<evidence type="ECO:0000256" key="12">
    <source>
        <dbReference type="ARBA" id="ARBA00023180"/>
    </source>
</evidence>
<dbReference type="SUPFAM" id="SSF48113">
    <property type="entry name" value="Heme-dependent peroxidases"/>
    <property type="match status" value="1"/>
</dbReference>
<feature type="chain" id="PRO_5044527412" description="Peroxidase" evidence="18">
    <location>
        <begin position="27"/>
        <end position="329"/>
    </location>
</feature>
<feature type="disulfide bond" evidence="17">
    <location>
        <begin position="38"/>
        <end position="115"/>
    </location>
</feature>
<feature type="binding site" evidence="15">
    <location>
        <position position="66"/>
    </location>
    <ligand>
        <name>Ca(2+)</name>
        <dbReference type="ChEBI" id="CHEBI:29108"/>
        <label>1</label>
    </ligand>
</feature>
<dbReference type="GO" id="GO:0042744">
    <property type="term" value="P:hydrogen peroxide catabolic process"/>
    <property type="evidence" value="ECO:0007669"/>
    <property type="project" value="UniProtKB-KW"/>
</dbReference>
<dbReference type="PRINTS" id="PR00461">
    <property type="entry name" value="PLPEROXIDASE"/>
</dbReference>
<dbReference type="PROSITE" id="PS00436">
    <property type="entry name" value="PEROXIDASE_2"/>
    <property type="match status" value="1"/>
</dbReference>
<keyword evidence="9 18" id="KW-0560">Oxidoreductase</keyword>
<feature type="site" description="Transition state stabilizer" evidence="16">
    <location>
        <position position="61"/>
    </location>
</feature>
<name>A0ABD1H7R7_SALDI</name>
<keyword evidence="6 18" id="KW-0349">Heme</keyword>
<evidence type="ECO:0000256" key="9">
    <source>
        <dbReference type="ARBA" id="ARBA00023002"/>
    </source>
</evidence>
<dbReference type="InterPro" id="IPR019794">
    <property type="entry name" value="Peroxidases_AS"/>
</dbReference>
<protein>
    <recommendedName>
        <fullName evidence="4 18">Peroxidase</fullName>
        <ecNumber evidence="4 18">1.11.1.7</ecNumber>
    </recommendedName>
</protein>
<keyword evidence="11 17" id="KW-1015">Disulfide bond</keyword>
<evidence type="ECO:0000256" key="2">
    <source>
        <dbReference type="ARBA" id="ARBA00002322"/>
    </source>
</evidence>
<feature type="binding site" evidence="15">
    <location>
        <position position="251"/>
    </location>
    <ligand>
        <name>Ca(2+)</name>
        <dbReference type="ChEBI" id="CHEBI:29108"/>
        <label>2</label>
    </ligand>
</feature>
<dbReference type="Pfam" id="PF00141">
    <property type="entry name" value="peroxidase"/>
    <property type="match status" value="1"/>
</dbReference>
<evidence type="ECO:0000256" key="4">
    <source>
        <dbReference type="ARBA" id="ARBA00012313"/>
    </source>
</evidence>
<dbReference type="GO" id="GO:0005576">
    <property type="term" value="C:extracellular region"/>
    <property type="evidence" value="ECO:0007669"/>
    <property type="project" value="UniProtKB-SubCell"/>
</dbReference>
<dbReference type="AlphaFoldDB" id="A0ABD1H7R7"/>
<dbReference type="PROSITE" id="PS00435">
    <property type="entry name" value="PEROXIDASE_1"/>
    <property type="match status" value="1"/>
</dbReference>
<keyword evidence="5 18" id="KW-0575">Peroxidase</keyword>
<keyword evidence="8 15" id="KW-0106">Calcium</keyword>
<keyword evidence="18" id="KW-0376">Hydrogen peroxide</keyword>
<keyword evidence="21" id="KW-1185">Reference proteome</keyword>
<dbReference type="InterPro" id="IPR000823">
    <property type="entry name" value="Peroxidase_pln"/>
</dbReference>
<feature type="binding site" evidence="15">
    <location>
        <position position="88"/>
    </location>
    <ligand>
        <name>Ca(2+)</name>
        <dbReference type="ChEBI" id="CHEBI:29108"/>
        <label>1</label>
    </ligand>
</feature>
<dbReference type="FunFam" id="1.10.420.10:FF:000006">
    <property type="entry name" value="Peroxidase"/>
    <property type="match status" value="1"/>
</dbReference>
<dbReference type="EMBL" id="JBEAFC010000006">
    <property type="protein sequence ID" value="KAL1552209.1"/>
    <property type="molecule type" value="Genomic_DNA"/>
</dbReference>
<comment type="cofactor">
    <cofactor evidence="15 18">
        <name>heme b</name>
        <dbReference type="ChEBI" id="CHEBI:60344"/>
    </cofactor>
    <text evidence="15 18">Binds 1 heme b (iron(II)-protoporphyrin IX) group per subunit.</text>
</comment>
<feature type="binding site" evidence="15">
    <location>
        <position position="75"/>
    </location>
    <ligand>
        <name>Ca(2+)</name>
        <dbReference type="ChEBI" id="CHEBI:29108"/>
        <label>1</label>
    </ligand>
</feature>
<feature type="binding site" evidence="14">
    <location>
        <position position="163"/>
    </location>
    <ligand>
        <name>substrate</name>
    </ligand>
</feature>
<evidence type="ECO:0000256" key="17">
    <source>
        <dbReference type="PIRSR" id="PIRSR600823-5"/>
    </source>
</evidence>
<feature type="binding site" evidence="15">
    <location>
        <position position="69"/>
    </location>
    <ligand>
        <name>Ca(2+)</name>
        <dbReference type="ChEBI" id="CHEBI:29108"/>
        <label>1</label>
    </ligand>
</feature>
<dbReference type="Gene3D" id="1.10.520.10">
    <property type="match status" value="1"/>
</dbReference>
<proteinExistence type="inferred from homology"/>
<evidence type="ECO:0000256" key="13">
    <source>
        <dbReference type="PIRSR" id="PIRSR600823-1"/>
    </source>
</evidence>
<comment type="caution">
    <text evidence="20">The sequence shown here is derived from an EMBL/GenBank/DDBJ whole genome shotgun (WGS) entry which is preliminary data.</text>
</comment>
<evidence type="ECO:0000256" key="18">
    <source>
        <dbReference type="RuleBase" id="RU362060"/>
    </source>
</evidence>
<keyword evidence="18" id="KW-0732">Signal</keyword>
<comment type="subcellular location">
    <subcellularLocation>
        <location evidence="18">Secreted</location>
    </subcellularLocation>
</comment>
<comment type="function">
    <text evidence="2">Removal of H(2)O(2), oxidation of toxic reductants, biosynthesis and degradation of lignin, suberization, auxin catabolism, response to environmental stresses such as wounding, pathogen attack and oxidative stress. These functions might be dependent on each isozyme/isoform in each plant tissue.</text>
</comment>
<dbReference type="InterPro" id="IPR002016">
    <property type="entry name" value="Haem_peroxidase"/>
</dbReference>
<reference evidence="20 21" key="1">
    <citation type="submission" date="2024-06" db="EMBL/GenBank/DDBJ databases">
        <title>A chromosome level genome sequence of Diviner's sage (Salvia divinorum).</title>
        <authorList>
            <person name="Ford S.A."/>
            <person name="Ro D.-K."/>
            <person name="Ness R.W."/>
            <person name="Phillips M.A."/>
        </authorList>
    </citation>
    <scope>NUCLEOTIDE SEQUENCE [LARGE SCALE GENOMIC DNA]</scope>
    <source>
        <strain evidence="20">SAF-2024a</strain>
        <tissue evidence="20">Leaf</tissue>
    </source>
</reference>
<dbReference type="InterPro" id="IPR019793">
    <property type="entry name" value="Peroxidases_heam-ligand_BS"/>
</dbReference>
<evidence type="ECO:0000256" key="6">
    <source>
        <dbReference type="ARBA" id="ARBA00022617"/>
    </source>
</evidence>
<comment type="similarity">
    <text evidence="18">Belongs to the peroxidase family. Classical plant (class III) peroxidase subfamily.</text>
</comment>
<comment type="cofactor">
    <cofactor evidence="15 18">
        <name>Ca(2+)</name>
        <dbReference type="ChEBI" id="CHEBI:29108"/>
    </cofactor>
    <text evidence="15 18">Binds 2 calcium ions per subunit.</text>
</comment>
<evidence type="ECO:0000256" key="8">
    <source>
        <dbReference type="ARBA" id="ARBA00022837"/>
    </source>
</evidence>
<evidence type="ECO:0000256" key="3">
    <source>
        <dbReference type="ARBA" id="ARBA00006873"/>
    </source>
</evidence>
<evidence type="ECO:0000256" key="1">
    <source>
        <dbReference type="ARBA" id="ARBA00000189"/>
    </source>
</evidence>
<dbReference type="FunFam" id="1.10.520.10:FF:000028">
    <property type="entry name" value="Peroxidase"/>
    <property type="match status" value="1"/>
</dbReference>
<dbReference type="EC" id="1.11.1.7" evidence="4 18"/>
<evidence type="ECO:0000256" key="10">
    <source>
        <dbReference type="ARBA" id="ARBA00023004"/>
    </source>
</evidence>
<keyword evidence="18" id="KW-0964">Secreted</keyword>
<gene>
    <name evidence="20" type="ORF">AAHA92_13036</name>
</gene>
<keyword evidence="10 15" id="KW-0408">Iron</keyword>
<feature type="disulfide bond" evidence="17">
    <location>
        <begin position="200"/>
        <end position="232"/>
    </location>
</feature>
<keyword evidence="7 15" id="KW-0479">Metal-binding</keyword>
<feature type="disulfide bond" evidence="17">
    <location>
        <begin position="121"/>
        <end position="324"/>
    </location>
</feature>
<sequence>MDSTKILKFAAVLLLYCCLLSSSAESSELKVGFYGYTCPQAEILVRKAVSKNPGFAAAIIRMHFHDCFVRGCDGSVLLDTIPGHPAAEKDSPINNPSLRGYEVIDEAKAMVEAVCPKTVSCADIVAFAARDSALVAGHIWYDVPSGRRDGRVSLSSEVVQNLPPPFFNAAQLRDNFDAKGLSLDEMVTLSGAHSIGVSHCSAFAPRLYGFNATFAQDPSLDPGYASFLKTRCPPPPGRNGEDPIVNNDVATPTILDNKYYSGLTERTGLLTSDQTLFESELTRNIVVDNAKYGAVWGKKFGAAMVKMGYIDVLTGKEGEIRKNCHFVNY</sequence>
<comment type="similarity">
    <text evidence="3">Belongs to the peroxidase family. Ascorbate peroxidase subfamily.</text>
</comment>
<evidence type="ECO:0000256" key="14">
    <source>
        <dbReference type="PIRSR" id="PIRSR600823-2"/>
    </source>
</evidence>
<evidence type="ECO:0000256" key="16">
    <source>
        <dbReference type="PIRSR" id="PIRSR600823-4"/>
    </source>
</evidence>
<feature type="binding site" evidence="15">
    <location>
        <position position="73"/>
    </location>
    <ligand>
        <name>Ca(2+)</name>
        <dbReference type="ChEBI" id="CHEBI:29108"/>
        <label>1</label>
    </ligand>
</feature>
<accession>A0ABD1H7R7</accession>
<dbReference type="PROSITE" id="PS50873">
    <property type="entry name" value="PEROXIDASE_4"/>
    <property type="match status" value="1"/>
</dbReference>
<dbReference type="GO" id="GO:0006979">
    <property type="term" value="P:response to oxidative stress"/>
    <property type="evidence" value="ECO:0007669"/>
    <property type="project" value="UniProtKB-UniRule"/>
</dbReference>
<evidence type="ECO:0000256" key="11">
    <source>
        <dbReference type="ARBA" id="ARBA00023157"/>
    </source>
</evidence>
<dbReference type="Gene3D" id="1.10.420.10">
    <property type="entry name" value="Peroxidase, domain 2"/>
    <property type="match status" value="1"/>
</dbReference>